<reference evidence="12" key="2">
    <citation type="journal article" date="2023" name="BMC Genomics">
        <title>Pest status, molecular evolution, and epigenetic factors derived from the genome assembly of Frankliniella fusca, a thysanopteran phytovirus vector.</title>
        <authorList>
            <person name="Catto M.A."/>
            <person name="Labadie P.E."/>
            <person name="Jacobson A.L."/>
            <person name="Kennedy G.G."/>
            <person name="Srinivasan R."/>
            <person name="Hunt B.G."/>
        </authorList>
    </citation>
    <scope>NUCLEOTIDE SEQUENCE</scope>
    <source>
        <strain evidence="12">PL_HMW_Pooled</strain>
    </source>
</reference>
<feature type="domain" description="G-protein coupled receptors family 1 profile" evidence="11">
    <location>
        <begin position="18"/>
        <end position="225"/>
    </location>
</feature>
<evidence type="ECO:0000256" key="2">
    <source>
        <dbReference type="ARBA" id="ARBA00010663"/>
    </source>
</evidence>
<keyword evidence="7 9" id="KW-0675">Receptor</keyword>
<keyword evidence="4 10" id="KW-1133">Transmembrane helix</keyword>
<evidence type="ECO:0000256" key="7">
    <source>
        <dbReference type="ARBA" id="ARBA00023170"/>
    </source>
</evidence>
<dbReference type="InterPro" id="IPR000276">
    <property type="entry name" value="GPCR_Rhodpsn"/>
</dbReference>
<evidence type="ECO:0000256" key="1">
    <source>
        <dbReference type="ARBA" id="ARBA00004141"/>
    </source>
</evidence>
<comment type="subcellular location">
    <subcellularLocation>
        <location evidence="1">Membrane</location>
        <topology evidence="1">Multi-pass membrane protein</topology>
    </subcellularLocation>
</comment>
<feature type="transmembrane region" description="Helical" evidence="10">
    <location>
        <begin position="108"/>
        <end position="130"/>
    </location>
</feature>
<keyword evidence="13" id="KW-1185">Reference proteome</keyword>
<gene>
    <name evidence="12" type="ORF">KUF71_025887</name>
</gene>
<keyword evidence="6 10" id="KW-0472">Membrane</keyword>
<feature type="transmembrane region" description="Helical" evidence="10">
    <location>
        <begin position="20"/>
        <end position="42"/>
    </location>
</feature>
<dbReference type="GO" id="GO:0004930">
    <property type="term" value="F:G protein-coupled receptor activity"/>
    <property type="evidence" value="ECO:0007669"/>
    <property type="project" value="UniProtKB-KW"/>
</dbReference>
<evidence type="ECO:0000259" key="11">
    <source>
        <dbReference type="PROSITE" id="PS50262"/>
    </source>
</evidence>
<evidence type="ECO:0000256" key="3">
    <source>
        <dbReference type="ARBA" id="ARBA00022692"/>
    </source>
</evidence>
<comment type="caution">
    <text evidence="12">The sequence shown here is derived from an EMBL/GenBank/DDBJ whole genome shotgun (WGS) entry which is preliminary data.</text>
</comment>
<evidence type="ECO:0000256" key="5">
    <source>
        <dbReference type="ARBA" id="ARBA00023040"/>
    </source>
</evidence>
<dbReference type="Gene3D" id="1.20.1070.10">
    <property type="entry name" value="Rhodopsin 7-helix transmembrane proteins"/>
    <property type="match status" value="1"/>
</dbReference>
<evidence type="ECO:0000313" key="12">
    <source>
        <dbReference type="EMBL" id="KAK3931405.1"/>
    </source>
</evidence>
<dbReference type="Pfam" id="PF00001">
    <property type="entry name" value="7tm_1"/>
    <property type="match status" value="1"/>
</dbReference>
<evidence type="ECO:0000256" key="9">
    <source>
        <dbReference type="RuleBase" id="RU000688"/>
    </source>
</evidence>
<name>A0AAE1I1R3_9NEOP</name>
<comment type="similarity">
    <text evidence="2 9">Belongs to the G-protein coupled receptor 1 family.</text>
</comment>
<evidence type="ECO:0000256" key="6">
    <source>
        <dbReference type="ARBA" id="ARBA00023136"/>
    </source>
</evidence>
<keyword evidence="8 9" id="KW-0807">Transducer</keyword>
<dbReference type="InterPro" id="IPR017452">
    <property type="entry name" value="GPCR_Rhodpsn_7TM"/>
</dbReference>
<keyword evidence="5 9" id="KW-0297">G-protein coupled receptor</keyword>
<evidence type="ECO:0000256" key="10">
    <source>
        <dbReference type="SAM" id="Phobius"/>
    </source>
</evidence>
<feature type="transmembrane region" description="Helical" evidence="10">
    <location>
        <begin position="54"/>
        <end position="73"/>
    </location>
</feature>
<feature type="transmembrane region" description="Helical" evidence="10">
    <location>
        <begin position="203"/>
        <end position="224"/>
    </location>
</feature>
<sequence>MQRGGVCPYVCTVRYTTVSVAVSVLTLTFISIERWYAICFPLQFRSTISRAKRAIVLIWIVALLFDVPELVVLHTEQKDLGVDSVLLTQCISSWDRQSDMIYHCIKSAVLYFLPLGFMLIAYCQIARVLWDEEHFPVHQPAPSSWLAHVAVTSYGCGPCGRGRGAGAAGRGGWHMAGARAGQRGRRTWAAEGQVRSRRKAAKMLVAVVALFAVCYLPVHLLSILR</sequence>
<dbReference type="EMBL" id="JAHWGI010001424">
    <property type="protein sequence ID" value="KAK3931405.1"/>
    <property type="molecule type" value="Genomic_DNA"/>
</dbReference>
<dbReference type="AlphaFoldDB" id="A0AAE1I1R3"/>
<dbReference type="SUPFAM" id="SSF81321">
    <property type="entry name" value="Family A G protein-coupled receptor-like"/>
    <property type="match status" value="1"/>
</dbReference>
<dbReference type="Proteomes" id="UP001219518">
    <property type="component" value="Unassembled WGS sequence"/>
</dbReference>
<organism evidence="12 13">
    <name type="scientific">Frankliniella fusca</name>
    <dbReference type="NCBI Taxonomy" id="407009"/>
    <lineage>
        <taxon>Eukaryota</taxon>
        <taxon>Metazoa</taxon>
        <taxon>Ecdysozoa</taxon>
        <taxon>Arthropoda</taxon>
        <taxon>Hexapoda</taxon>
        <taxon>Insecta</taxon>
        <taxon>Pterygota</taxon>
        <taxon>Neoptera</taxon>
        <taxon>Paraneoptera</taxon>
        <taxon>Thysanoptera</taxon>
        <taxon>Terebrantia</taxon>
        <taxon>Thripoidea</taxon>
        <taxon>Thripidae</taxon>
        <taxon>Frankliniella</taxon>
    </lineage>
</organism>
<dbReference type="PANTHER" id="PTHR45695:SF15">
    <property type="entry name" value="OPSIN RH2"/>
    <property type="match status" value="1"/>
</dbReference>
<protein>
    <submittedName>
        <fullName evidence="12">Orexin receptor type 2</fullName>
    </submittedName>
</protein>
<keyword evidence="3 9" id="KW-0812">Transmembrane</keyword>
<evidence type="ECO:0000256" key="8">
    <source>
        <dbReference type="ARBA" id="ARBA00023224"/>
    </source>
</evidence>
<evidence type="ECO:0000256" key="4">
    <source>
        <dbReference type="ARBA" id="ARBA00022989"/>
    </source>
</evidence>
<dbReference type="PRINTS" id="PR00237">
    <property type="entry name" value="GPCRRHODOPSN"/>
</dbReference>
<proteinExistence type="inferred from homology"/>
<dbReference type="PROSITE" id="PS00237">
    <property type="entry name" value="G_PROTEIN_RECEP_F1_1"/>
    <property type="match status" value="1"/>
</dbReference>
<accession>A0AAE1I1R3</accession>
<dbReference type="PANTHER" id="PTHR45695">
    <property type="entry name" value="LEUCOKININ RECEPTOR-RELATED"/>
    <property type="match status" value="1"/>
</dbReference>
<reference evidence="12" key="1">
    <citation type="submission" date="2021-07" db="EMBL/GenBank/DDBJ databases">
        <authorList>
            <person name="Catto M.A."/>
            <person name="Jacobson A."/>
            <person name="Kennedy G."/>
            <person name="Labadie P."/>
            <person name="Hunt B.G."/>
            <person name="Srinivasan R."/>
        </authorList>
    </citation>
    <scope>NUCLEOTIDE SEQUENCE</scope>
    <source>
        <strain evidence="12">PL_HMW_Pooled</strain>
        <tissue evidence="12">Head</tissue>
    </source>
</reference>
<evidence type="ECO:0000313" key="13">
    <source>
        <dbReference type="Proteomes" id="UP001219518"/>
    </source>
</evidence>
<dbReference type="PROSITE" id="PS50262">
    <property type="entry name" value="G_PROTEIN_RECEP_F1_2"/>
    <property type="match status" value="1"/>
</dbReference>
<dbReference type="GO" id="GO:0005886">
    <property type="term" value="C:plasma membrane"/>
    <property type="evidence" value="ECO:0007669"/>
    <property type="project" value="TreeGrafter"/>
</dbReference>